<proteinExistence type="predicted"/>
<feature type="chain" id="PRO_5014805447" description="DUF5667 domain-containing protein" evidence="2">
    <location>
        <begin position="26"/>
        <end position="179"/>
    </location>
</feature>
<gene>
    <name evidence="3" type="ORF">COY29_06110</name>
</gene>
<evidence type="ECO:0000313" key="3">
    <source>
        <dbReference type="EMBL" id="PIZ46750.1"/>
    </source>
</evidence>
<evidence type="ECO:0000256" key="1">
    <source>
        <dbReference type="SAM" id="Coils"/>
    </source>
</evidence>
<evidence type="ECO:0000313" key="4">
    <source>
        <dbReference type="Proteomes" id="UP000229753"/>
    </source>
</evidence>
<comment type="caution">
    <text evidence="3">The sequence shown here is derived from an EMBL/GenBank/DDBJ whole genome shotgun (WGS) entry which is preliminary data.</text>
</comment>
<evidence type="ECO:0008006" key="5">
    <source>
        <dbReference type="Google" id="ProtNLM"/>
    </source>
</evidence>
<organism evidence="3 4">
    <name type="scientific">Candidatus Woesebacteria bacterium CG_4_10_14_0_2_um_filter_39_14</name>
    <dbReference type="NCBI Taxonomy" id="1975054"/>
    <lineage>
        <taxon>Bacteria</taxon>
        <taxon>Candidatus Woeseibacteriota</taxon>
    </lineage>
</organism>
<dbReference type="AlphaFoldDB" id="A0A2M7TJK1"/>
<name>A0A2M7TJK1_9BACT</name>
<keyword evidence="1" id="KW-0175">Coiled coil</keyword>
<accession>A0A2M7TJK1</accession>
<evidence type="ECO:0000256" key="2">
    <source>
        <dbReference type="SAM" id="SignalP"/>
    </source>
</evidence>
<feature type="signal peptide" evidence="2">
    <location>
        <begin position="1"/>
        <end position="25"/>
    </location>
</feature>
<reference evidence="4" key="1">
    <citation type="submission" date="2017-09" db="EMBL/GenBank/DDBJ databases">
        <title>Depth-based differentiation of microbial function through sediment-hosted aquifers and enrichment of novel symbionts in the deep terrestrial subsurface.</title>
        <authorList>
            <person name="Probst A.J."/>
            <person name="Ladd B."/>
            <person name="Jarett J.K."/>
            <person name="Geller-Mcgrath D.E."/>
            <person name="Sieber C.M.K."/>
            <person name="Emerson J.B."/>
            <person name="Anantharaman K."/>
            <person name="Thomas B.C."/>
            <person name="Malmstrom R."/>
            <person name="Stieglmeier M."/>
            <person name="Klingl A."/>
            <person name="Woyke T."/>
            <person name="Ryan C.M."/>
            <person name="Banfield J.F."/>
        </authorList>
    </citation>
    <scope>NUCLEOTIDE SEQUENCE [LARGE SCALE GENOMIC DNA]</scope>
</reference>
<feature type="coiled-coil region" evidence="1">
    <location>
        <begin position="70"/>
        <end position="104"/>
    </location>
</feature>
<protein>
    <recommendedName>
        <fullName evidence="5">DUF5667 domain-containing protein</fullName>
    </recommendedName>
</protein>
<dbReference type="EMBL" id="PFNO01000206">
    <property type="protein sequence ID" value="PIZ46750.1"/>
    <property type="molecule type" value="Genomic_DNA"/>
</dbReference>
<dbReference type="Proteomes" id="UP000229753">
    <property type="component" value="Unassembled WGS sequence"/>
</dbReference>
<keyword evidence="2" id="KW-0732">Signal</keyword>
<sequence>MKNLKRFILSLLLFFFIFSPTIVLAQPNQATTTGVRETVREEIREKTATVQAFLSERKQEIIRNHFSRVARRLTAAIERLNRLISRLESRLAKIEETNENLNTETIKADIVSGKEKLDQAGIQLENVKTKMNEIIESETPREGFVEIKEMVGEIRESLVEVHQILVKVIGDIKGLRVGE</sequence>